<dbReference type="PROSITE" id="PS51367">
    <property type="entry name" value="THAUMATIN_2"/>
    <property type="match status" value="1"/>
</dbReference>
<dbReference type="SUPFAM" id="SSF49870">
    <property type="entry name" value="Osmotin, thaumatin-like protein"/>
    <property type="match status" value="1"/>
</dbReference>
<feature type="chain" id="PRO_5013163070" evidence="2">
    <location>
        <begin position="20"/>
        <end position="226"/>
    </location>
</feature>
<dbReference type="InParanoid" id="A0A1X2H3W6"/>
<dbReference type="SMART" id="SM00205">
    <property type="entry name" value="THN"/>
    <property type="match status" value="1"/>
</dbReference>
<keyword evidence="4" id="KW-1185">Reference proteome</keyword>
<gene>
    <name evidence="3" type="ORF">BCR43DRAFT_497739</name>
</gene>
<keyword evidence="2" id="KW-0732">Signal</keyword>
<feature type="disulfide bond" evidence="1">
    <location>
        <begin position="165"/>
        <end position="174"/>
    </location>
</feature>
<dbReference type="PIRSF" id="PIRSF002703">
    <property type="entry name" value="Thaumatin"/>
    <property type="match status" value="1"/>
</dbReference>
<dbReference type="Proteomes" id="UP000242180">
    <property type="component" value="Unassembled WGS sequence"/>
</dbReference>
<dbReference type="PRINTS" id="PR00347">
    <property type="entry name" value="THAUMATIN"/>
</dbReference>
<evidence type="ECO:0000256" key="2">
    <source>
        <dbReference type="SAM" id="SignalP"/>
    </source>
</evidence>
<feature type="disulfide bond" evidence="1">
    <location>
        <begin position="29"/>
        <end position="224"/>
    </location>
</feature>
<dbReference type="OMA" id="NRNCPAE"/>
<dbReference type="InterPro" id="IPR037176">
    <property type="entry name" value="Osmotin/thaumatin-like_sf"/>
</dbReference>
<name>A0A1X2H3W6_SYNRA</name>
<dbReference type="STRING" id="13706.A0A1X2H3W6"/>
<keyword evidence="1" id="KW-1015">Disulfide bond</keyword>
<dbReference type="AlphaFoldDB" id="A0A1X2H3W6"/>
<feature type="disulfide bond" evidence="1">
    <location>
        <begin position="134"/>
        <end position="197"/>
    </location>
</feature>
<feature type="signal peptide" evidence="2">
    <location>
        <begin position="1"/>
        <end position="19"/>
    </location>
</feature>
<evidence type="ECO:0000256" key="1">
    <source>
        <dbReference type="PIRSR" id="PIRSR002703-1"/>
    </source>
</evidence>
<dbReference type="Gene3D" id="2.60.110.10">
    <property type="entry name" value="Thaumatin"/>
    <property type="match status" value="1"/>
</dbReference>
<organism evidence="3 4">
    <name type="scientific">Syncephalastrum racemosum</name>
    <name type="common">Filamentous fungus</name>
    <dbReference type="NCBI Taxonomy" id="13706"/>
    <lineage>
        <taxon>Eukaryota</taxon>
        <taxon>Fungi</taxon>
        <taxon>Fungi incertae sedis</taxon>
        <taxon>Mucoromycota</taxon>
        <taxon>Mucoromycotina</taxon>
        <taxon>Mucoromycetes</taxon>
        <taxon>Mucorales</taxon>
        <taxon>Syncephalastraceae</taxon>
        <taxon>Syncephalastrum</taxon>
    </lineage>
</organism>
<sequence>MRSLLLVAVSAFASIAAGAAPYVQVHNNCGYSLEVGQSKNGDEYGTSVHVPAGGDHTFTFAEHWAGRVWGRKKCTGKDCTFAGMWNPATLAEIKFQDNQGKDYYDISLVDGYNEPMSLAPINGNAKEENGNKHCGTVVCPKGPACPPELQLKDNTGAVIGCESACSKFREPKYCCTGAFNQQTCKPTNYSKLFKAACPTSYSYAYDDATSTYMCVAPGYRVVFCPK</sequence>
<dbReference type="OrthoDB" id="430315at2759"/>
<reference evidence="3 4" key="1">
    <citation type="submission" date="2016-07" db="EMBL/GenBank/DDBJ databases">
        <title>Pervasive Adenine N6-methylation of Active Genes in Fungi.</title>
        <authorList>
            <consortium name="DOE Joint Genome Institute"/>
            <person name="Mondo S.J."/>
            <person name="Dannebaum R.O."/>
            <person name="Kuo R.C."/>
            <person name="Labutti K."/>
            <person name="Haridas S."/>
            <person name="Kuo A."/>
            <person name="Salamov A."/>
            <person name="Ahrendt S.R."/>
            <person name="Lipzen A."/>
            <person name="Sullivan W."/>
            <person name="Andreopoulos W.B."/>
            <person name="Clum A."/>
            <person name="Lindquist E."/>
            <person name="Daum C."/>
            <person name="Ramamoorthy G.K."/>
            <person name="Gryganskyi A."/>
            <person name="Culley D."/>
            <person name="Magnuson J.K."/>
            <person name="James T.Y."/>
            <person name="O'Malley M.A."/>
            <person name="Stajich J.E."/>
            <person name="Spatafora J.W."/>
            <person name="Visel A."/>
            <person name="Grigoriev I.V."/>
        </authorList>
    </citation>
    <scope>NUCLEOTIDE SEQUENCE [LARGE SCALE GENOMIC DNA]</scope>
    <source>
        <strain evidence="3 4">NRRL 2496</strain>
    </source>
</reference>
<dbReference type="Pfam" id="PF00314">
    <property type="entry name" value="Thaumatin"/>
    <property type="match status" value="1"/>
</dbReference>
<feature type="disulfide bond" evidence="1">
    <location>
        <begin position="175"/>
        <end position="184"/>
    </location>
</feature>
<dbReference type="InterPro" id="IPR001938">
    <property type="entry name" value="Thaumatin"/>
</dbReference>
<comment type="caution">
    <text evidence="3">The sequence shown here is derived from an EMBL/GenBank/DDBJ whole genome shotgun (WGS) entry which is preliminary data.</text>
</comment>
<proteinExistence type="predicted"/>
<dbReference type="EMBL" id="MCGN01000010">
    <property type="protein sequence ID" value="ORY92068.1"/>
    <property type="molecule type" value="Genomic_DNA"/>
</dbReference>
<evidence type="ECO:0000313" key="4">
    <source>
        <dbReference type="Proteomes" id="UP000242180"/>
    </source>
</evidence>
<accession>A0A1X2H3W6</accession>
<evidence type="ECO:0000313" key="3">
    <source>
        <dbReference type="EMBL" id="ORY92068.1"/>
    </source>
</evidence>
<dbReference type="PANTHER" id="PTHR31013:SF2">
    <property type="entry name" value="THAUMATIN-LIKE PROTEIN"/>
    <property type="match status" value="1"/>
</dbReference>
<dbReference type="PANTHER" id="PTHR31013">
    <property type="entry name" value="THAUMATIN FAMILY PROTEIN-RELATED"/>
    <property type="match status" value="1"/>
</dbReference>
<protein>
    <submittedName>
        <fullName evidence="3">Thaumatin</fullName>
    </submittedName>
</protein>
<feature type="disulfide bond" evidence="1">
    <location>
        <begin position="145"/>
        <end position="161"/>
    </location>
</feature>